<dbReference type="InterPro" id="IPR010982">
    <property type="entry name" value="Lambda_DNA-bd_dom_sf"/>
</dbReference>
<dbReference type="InterPro" id="IPR001387">
    <property type="entry name" value="Cro/C1-type_HTH"/>
</dbReference>
<reference evidence="3 4" key="1">
    <citation type="submission" date="2020-07" db="EMBL/GenBank/DDBJ databases">
        <title>Sequencing the genomes of 1000 actinobacteria strains.</title>
        <authorList>
            <person name="Klenk H.-P."/>
        </authorList>
    </citation>
    <scope>NUCLEOTIDE SEQUENCE [LARGE SCALE GENOMIC DNA]</scope>
    <source>
        <strain evidence="3 4">DSM 45975</strain>
    </source>
</reference>
<evidence type="ECO:0000256" key="1">
    <source>
        <dbReference type="SAM" id="MobiDB-lite"/>
    </source>
</evidence>
<dbReference type="EMBL" id="JACGWZ010000001">
    <property type="protein sequence ID" value="MBA8822997.1"/>
    <property type="molecule type" value="Genomic_DNA"/>
</dbReference>
<dbReference type="GO" id="GO:0003677">
    <property type="term" value="F:DNA binding"/>
    <property type="evidence" value="ECO:0007669"/>
    <property type="project" value="InterPro"/>
</dbReference>
<protein>
    <submittedName>
        <fullName evidence="3">Transcriptional regulator with XRE-family HTH domain</fullName>
    </submittedName>
</protein>
<dbReference type="PROSITE" id="PS50943">
    <property type="entry name" value="HTH_CROC1"/>
    <property type="match status" value="1"/>
</dbReference>
<sequence length="271" mass="29725">MRQVGLGADLRQARKKSQMSTRSVAERLGISHTSVARTEQGARIPEVTEVIALCALYGITGHKRDQFIERVNDSDGSTAWLATGPATAQQITSLVALERQAVTITDVSLNLVPGLVQTPEYARELIGTGPDEEWLLSTRLARQALLTKPGAPTVRFIVDESALRRLIGGASVMRDQLDHLLRSRSKSNVAVQVIPRSVGAHPGLDGSFVMLTYPDREPHVYIEARRVGLFLTRPQDVEPFADGIEEIDMNLLGEERSAELITEIKEGLPDE</sequence>
<name>A0A839DUC4_9PSEU</name>
<evidence type="ECO:0000259" key="2">
    <source>
        <dbReference type="PROSITE" id="PS50943"/>
    </source>
</evidence>
<gene>
    <name evidence="3" type="ORF">FHX42_000326</name>
</gene>
<dbReference type="SUPFAM" id="SSF47413">
    <property type="entry name" value="lambda repressor-like DNA-binding domains"/>
    <property type="match status" value="1"/>
</dbReference>
<evidence type="ECO:0000313" key="3">
    <source>
        <dbReference type="EMBL" id="MBA8822997.1"/>
    </source>
</evidence>
<dbReference type="Proteomes" id="UP000569329">
    <property type="component" value="Unassembled WGS sequence"/>
</dbReference>
<feature type="domain" description="HTH cro/C1-type" evidence="2">
    <location>
        <begin position="10"/>
        <end position="64"/>
    </location>
</feature>
<dbReference type="Pfam" id="PF19054">
    <property type="entry name" value="DUF5753"/>
    <property type="match status" value="1"/>
</dbReference>
<proteinExistence type="predicted"/>
<dbReference type="AlphaFoldDB" id="A0A839DUC4"/>
<organism evidence="3 4">
    <name type="scientific">Halosaccharopolyspora lacisalsi</name>
    <dbReference type="NCBI Taxonomy" id="1000566"/>
    <lineage>
        <taxon>Bacteria</taxon>
        <taxon>Bacillati</taxon>
        <taxon>Actinomycetota</taxon>
        <taxon>Actinomycetes</taxon>
        <taxon>Pseudonocardiales</taxon>
        <taxon>Pseudonocardiaceae</taxon>
        <taxon>Halosaccharopolyspora</taxon>
    </lineage>
</organism>
<dbReference type="CDD" id="cd00093">
    <property type="entry name" value="HTH_XRE"/>
    <property type="match status" value="1"/>
</dbReference>
<dbReference type="InterPro" id="IPR043917">
    <property type="entry name" value="DUF5753"/>
</dbReference>
<comment type="caution">
    <text evidence="3">The sequence shown here is derived from an EMBL/GenBank/DDBJ whole genome shotgun (WGS) entry which is preliminary data.</text>
</comment>
<evidence type="ECO:0000313" key="4">
    <source>
        <dbReference type="Proteomes" id="UP000569329"/>
    </source>
</evidence>
<dbReference type="Pfam" id="PF13560">
    <property type="entry name" value="HTH_31"/>
    <property type="match status" value="1"/>
</dbReference>
<keyword evidence="4" id="KW-1185">Reference proteome</keyword>
<accession>A0A839DUC4</accession>
<dbReference type="SMART" id="SM00530">
    <property type="entry name" value="HTH_XRE"/>
    <property type="match status" value="1"/>
</dbReference>
<dbReference type="Gene3D" id="1.10.260.40">
    <property type="entry name" value="lambda repressor-like DNA-binding domains"/>
    <property type="match status" value="1"/>
</dbReference>
<feature type="region of interest" description="Disordered" evidence="1">
    <location>
        <begin position="1"/>
        <end position="22"/>
    </location>
</feature>